<proteinExistence type="predicted"/>
<accession>A0AAE4QPA6</accession>
<organism evidence="1 2">
    <name type="scientific">Leptospira ellisii</name>
    <dbReference type="NCBI Taxonomy" id="2023197"/>
    <lineage>
        <taxon>Bacteria</taxon>
        <taxon>Pseudomonadati</taxon>
        <taxon>Spirochaetota</taxon>
        <taxon>Spirochaetia</taxon>
        <taxon>Leptospirales</taxon>
        <taxon>Leptospiraceae</taxon>
        <taxon>Leptospira</taxon>
    </lineage>
</organism>
<dbReference type="Proteomes" id="UP000232122">
    <property type="component" value="Unassembled WGS sequence"/>
</dbReference>
<dbReference type="EMBL" id="NPEF02000016">
    <property type="protein sequence ID" value="MDV6236742.1"/>
    <property type="molecule type" value="Genomic_DNA"/>
</dbReference>
<reference evidence="1 2" key="1">
    <citation type="journal article" date="2018" name="Microb. Genom.">
        <title>Deciphering the unexplored Leptospira diversity from soils uncovers genomic evolution to virulence.</title>
        <authorList>
            <person name="Thibeaux R."/>
            <person name="Iraola G."/>
            <person name="Ferres I."/>
            <person name="Bierque E."/>
            <person name="Girault D."/>
            <person name="Soupe-Gilbert M.E."/>
            <person name="Picardeau M."/>
            <person name="Goarant C."/>
        </authorList>
    </citation>
    <scope>NUCLEOTIDE SEQUENCE [LARGE SCALE GENOMIC DNA]</scope>
    <source>
        <strain evidence="1 2">ATI7-C-A5</strain>
    </source>
</reference>
<evidence type="ECO:0000313" key="2">
    <source>
        <dbReference type="Proteomes" id="UP000232122"/>
    </source>
</evidence>
<evidence type="ECO:0000313" key="1">
    <source>
        <dbReference type="EMBL" id="MDV6236742.1"/>
    </source>
</evidence>
<protein>
    <submittedName>
        <fullName evidence="1">Uncharacterized protein</fullName>
    </submittedName>
</protein>
<gene>
    <name evidence="1" type="ORF">CH379_014025</name>
</gene>
<name>A0AAE4QPA6_9LEPT</name>
<sequence length="45" mass="4991">MEMVLLRGIGSRSELGERTGGKKGTEEILRLLYNKKIVGSPSTER</sequence>
<keyword evidence="2" id="KW-1185">Reference proteome</keyword>
<comment type="caution">
    <text evidence="1">The sequence shown here is derived from an EMBL/GenBank/DDBJ whole genome shotgun (WGS) entry which is preliminary data.</text>
</comment>
<dbReference type="AlphaFoldDB" id="A0AAE4QPA6"/>
<dbReference type="RefSeq" id="WP_165783506.1">
    <property type="nucleotide sequence ID" value="NZ_NPEF02000016.1"/>
</dbReference>